<sequence length="503" mass="53488">MTPVLEALAAARDRQALHDPRDTLTAGEALDTVYRVARALAEYGHGPGRVVALVGPISARMYLVSLAAQVTGGAQVEIPVAMPARDQAALVQRCRADLVVVDPDAADASAVEGPGVRVLTLAPSPSGEDLFAAAERCSARPLAPRFRSGDPSRISLTGGTTGRAKPVLRRYRAPVHTRSPWAHHLGQDGTGPRRVLKTERLTGLGRTLGDVAVTCGAELVTLPVFDPSEVLAVIRGRGITHLLLAPHQLRLLLDLPETAGADLSSLRCVVTATAAASPALLRRAVERFGPIVHATYGQTEAGHICWLEPEDYARTGPAASYGCGRPIPGAQVRIRDEGGADLAAGERGRVWVRTPFLMDEYLDMPEDTARVLREGWLDTGDVGFLNGEGFLTLLGRSTDAMVIGGEVVYSAEVDALLQEHPAVEDSVTFDVPGEGGASLHTAVVLRGESEGDVGEDELRALVAARLPESHVPSSFRFVSRIPLTYAHEPCWDTLRAGAMARTR</sequence>
<reference evidence="4 5" key="1">
    <citation type="submission" date="2021-05" db="EMBL/GenBank/DDBJ databases">
        <title>Direct Submission.</title>
        <authorList>
            <person name="Li K."/>
            <person name="Gao J."/>
        </authorList>
    </citation>
    <scope>NUCLEOTIDE SEQUENCE [LARGE SCALE GENOMIC DNA]</scope>
    <source>
        <strain evidence="4 5">Mg02</strain>
    </source>
</reference>
<organism evidence="4 5">
    <name type="scientific">Nocardiopsis changdeensis</name>
    <dbReference type="NCBI Taxonomy" id="2831969"/>
    <lineage>
        <taxon>Bacteria</taxon>
        <taxon>Bacillati</taxon>
        <taxon>Actinomycetota</taxon>
        <taxon>Actinomycetes</taxon>
        <taxon>Streptosporangiales</taxon>
        <taxon>Nocardiopsidaceae</taxon>
        <taxon>Nocardiopsis</taxon>
    </lineage>
</organism>
<dbReference type="Pfam" id="PF00501">
    <property type="entry name" value="AMP-binding"/>
    <property type="match status" value="1"/>
</dbReference>
<dbReference type="CDD" id="cd04433">
    <property type="entry name" value="AFD_class_I"/>
    <property type="match status" value="1"/>
</dbReference>
<dbReference type="InterPro" id="IPR042099">
    <property type="entry name" value="ANL_N_sf"/>
</dbReference>
<dbReference type="PANTHER" id="PTHR43767:SF10">
    <property type="entry name" value="SURFACTIN SYNTHASE SUBUNIT 1"/>
    <property type="match status" value="1"/>
</dbReference>
<dbReference type="InterPro" id="IPR000873">
    <property type="entry name" value="AMP-dep_synth/lig_dom"/>
</dbReference>
<accession>A0ABX8BPJ4</accession>
<dbReference type="PROSITE" id="PS00455">
    <property type="entry name" value="AMP_BINDING"/>
    <property type="match status" value="1"/>
</dbReference>
<dbReference type="InterPro" id="IPR020845">
    <property type="entry name" value="AMP-binding_CS"/>
</dbReference>
<name>A0ABX8BPJ4_9ACTN</name>
<dbReference type="SUPFAM" id="SSF56801">
    <property type="entry name" value="Acetyl-CoA synthetase-like"/>
    <property type="match status" value="1"/>
</dbReference>
<dbReference type="InterPro" id="IPR045851">
    <property type="entry name" value="AMP-bd_C_sf"/>
</dbReference>
<dbReference type="InterPro" id="IPR025110">
    <property type="entry name" value="AMP-bd_C"/>
</dbReference>
<dbReference type="Gene3D" id="3.40.50.12780">
    <property type="entry name" value="N-terminal domain of ligase-like"/>
    <property type="match status" value="1"/>
</dbReference>
<dbReference type="Pfam" id="PF13193">
    <property type="entry name" value="AMP-binding_C"/>
    <property type="match status" value="1"/>
</dbReference>
<protein>
    <submittedName>
        <fullName evidence="4">AMP-binding protein</fullName>
    </submittedName>
</protein>
<dbReference type="Gene3D" id="3.30.300.30">
    <property type="match status" value="1"/>
</dbReference>
<evidence type="ECO:0000313" key="5">
    <source>
        <dbReference type="Proteomes" id="UP000676079"/>
    </source>
</evidence>
<dbReference type="EMBL" id="CP074133">
    <property type="protein sequence ID" value="QUX23967.1"/>
    <property type="molecule type" value="Genomic_DNA"/>
</dbReference>
<feature type="domain" description="AMP-dependent synthetase/ligase" evidence="2">
    <location>
        <begin position="9"/>
        <end position="362"/>
    </location>
</feature>
<evidence type="ECO:0000256" key="1">
    <source>
        <dbReference type="SAM" id="MobiDB-lite"/>
    </source>
</evidence>
<evidence type="ECO:0000259" key="2">
    <source>
        <dbReference type="Pfam" id="PF00501"/>
    </source>
</evidence>
<feature type="region of interest" description="Disordered" evidence="1">
    <location>
        <begin position="142"/>
        <end position="161"/>
    </location>
</feature>
<dbReference type="InterPro" id="IPR050237">
    <property type="entry name" value="ATP-dep_AMP-bd_enzyme"/>
</dbReference>
<feature type="domain" description="AMP-binding enzyme C-terminal" evidence="3">
    <location>
        <begin position="412"/>
        <end position="484"/>
    </location>
</feature>
<proteinExistence type="predicted"/>
<gene>
    <name evidence="4" type="ORF">KGD84_06455</name>
</gene>
<dbReference type="RefSeq" id="WP_220565224.1">
    <property type="nucleotide sequence ID" value="NZ_CP074133.1"/>
</dbReference>
<dbReference type="Proteomes" id="UP000676079">
    <property type="component" value="Chromosome"/>
</dbReference>
<evidence type="ECO:0000259" key="3">
    <source>
        <dbReference type="Pfam" id="PF13193"/>
    </source>
</evidence>
<evidence type="ECO:0000313" key="4">
    <source>
        <dbReference type="EMBL" id="QUX23967.1"/>
    </source>
</evidence>
<keyword evidence="5" id="KW-1185">Reference proteome</keyword>
<dbReference type="PANTHER" id="PTHR43767">
    <property type="entry name" value="LONG-CHAIN-FATTY-ACID--COA LIGASE"/>
    <property type="match status" value="1"/>
</dbReference>